<sequence length="337" mass="37692">MDAAKKIAETVLYEGYVLWPYRRSAMKNQQRWTFGGVYPRAYSEARGEDDPWLMQTQCLVSGDEASTIEVKVRFLHVTGRKVGKRAGGTLEFVDELRVGEELYLPWDEATEREIAVGRFEVSGLLGSSRRVNVDIPAGSTEEPLAASTGEIVGAVVRGWRTLRGTVGVEAERLREGAFRVTVRITNTTPWAGEDRESTLRQTFVSTHTTLEVEGGEFVSLIDPPEEFREVAESCENLKTWPVLVGEEGDRSMVLSSPIILYDYPQVAPESPGDLFDGGEIDQMLILNILTLTDEEKEEMRASDPRAGEILARCESLSQEELMNLHGGAVREFRMLRE</sequence>
<evidence type="ECO:0000313" key="1">
    <source>
        <dbReference type="EMBL" id="CAA9403414.1"/>
    </source>
</evidence>
<reference evidence="1" key="1">
    <citation type="submission" date="2020-02" db="EMBL/GenBank/DDBJ databases">
        <authorList>
            <person name="Meier V. D."/>
        </authorList>
    </citation>
    <scope>NUCLEOTIDE SEQUENCE</scope>
    <source>
        <strain evidence="1">AVDCRST_MAG22</strain>
    </source>
</reference>
<accession>A0A6J4P7T9</accession>
<protein>
    <submittedName>
        <fullName evidence="1">Uncharacterized protein MSMEG_2715</fullName>
    </submittedName>
</protein>
<dbReference type="EMBL" id="CADCUV010000056">
    <property type="protein sequence ID" value="CAA9403414.1"/>
    <property type="molecule type" value="Genomic_DNA"/>
</dbReference>
<gene>
    <name evidence="1" type="ORF">AVDCRST_MAG22-1393</name>
</gene>
<proteinExistence type="predicted"/>
<dbReference type="AlphaFoldDB" id="A0A6J4P7T9"/>
<organism evidence="1">
    <name type="scientific">uncultured Rubrobacteraceae bacterium</name>
    <dbReference type="NCBI Taxonomy" id="349277"/>
    <lineage>
        <taxon>Bacteria</taxon>
        <taxon>Bacillati</taxon>
        <taxon>Actinomycetota</taxon>
        <taxon>Rubrobacteria</taxon>
        <taxon>Rubrobacterales</taxon>
        <taxon>Rubrobacteraceae</taxon>
        <taxon>environmental samples</taxon>
    </lineage>
</organism>
<name>A0A6J4P7T9_9ACTN</name>